<keyword evidence="1" id="KW-0472">Membrane</keyword>
<keyword evidence="3" id="KW-1185">Reference proteome</keyword>
<protein>
    <submittedName>
        <fullName evidence="2">Uncharacterized protein</fullName>
    </submittedName>
</protein>
<sequence>MQDLFKTMLTPQWLISVVVIGVLLNILSSYLKSGIDRGASSVMGRFARSRSRYWKARRDMIIRLAHDPEYNRSTRVRCEIDGFMSVVLLGGGFVALILAASGLSMTYVPGKVPPLNGRLPIFILFVIGYCSYMVAAGFLGRRMLYRSALIWSEKHVGVTQETPQVVETTSATESTTP</sequence>
<accession>A0ABM8U9R6</accession>
<gene>
    <name evidence="2" type="ORF">R54767_04692</name>
</gene>
<feature type="transmembrane region" description="Helical" evidence="1">
    <location>
        <begin position="12"/>
        <end position="31"/>
    </location>
</feature>
<reference evidence="2 3" key="1">
    <citation type="submission" date="2021-04" db="EMBL/GenBank/DDBJ databases">
        <authorList>
            <person name="Vanwijnsberghe S."/>
        </authorList>
    </citation>
    <scope>NUCLEOTIDE SEQUENCE [LARGE SCALE GENOMIC DNA]</scope>
    <source>
        <strain evidence="2 3">LMG 32171</strain>
    </source>
</reference>
<dbReference type="RefSeq" id="WP_228982811.1">
    <property type="nucleotide sequence ID" value="NZ_CAJQYY010000034.1"/>
</dbReference>
<feature type="transmembrane region" description="Helical" evidence="1">
    <location>
        <begin position="119"/>
        <end position="139"/>
    </location>
</feature>
<dbReference type="EMBL" id="CAJQYY010000034">
    <property type="protein sequence ID" value="CAG4920255.1"/>
    <property type="molecule type" value="Genomic_DNA"/>
</dbReference>
<name>A0ABM8U9R6_9BURK</name>
<keyword evidence="1" id="KW-0812">Transmembrane</keyword>
<organism evidence="2 3">
    <name type="scientific">Paraburkholderia gardini</name>
    <dbReference type="NCBI Taxonomy" id="2823469"/>
    <lineage>
        <taxon>Bacteria</taxon>
        <taxon>Pseudomonadati</taxon>
        <taxon>Pseudomonadota</taxon>
        <taxon>Betaproteobacteria</taxon>
        <taxon>Burkholderiales</taxon>
        <taxon>Burkholderiaceae</taxon>
        <taxon>Paraburkholderia</taxon>
    </lineage>
</organism>
<proteinExistence type="predicted"/>
<evidence type="ECO:0000313" key="3">
    <source>
        <dbReference type="Proteomes" id="UP000789752"/>
    </source>
</evidence>
<keyword evidence="1" id="KW-1133">Transmembrane helix</keyword>
<evidence type="ECO:0000256" key="1">
    <source>
        <dbReference type="SAM" id="Phobius"/>
    </source>
</evidence>
<dbReference type="Proteomes" id="UP000789752">
    <property type="component" value="Unassembled WGS sequence"/>
</dbReference>
<feature type="transmembrane region" description="Helical" evidence="1">
    <location>
        <begin position="82"/>
        <end position="107"/>
    </location>
</feature>
<comment type="caution">
    <text evidence="2">The sequence shown here is derived from an EMBL/GenBank/DDBJ whole genome shotgun (WGS) entry which is preliminary data.</text>
</comment>
<evidence type="ECO:0000313" key="2">
    <source>
        <dbReference type="EMBL" id="CAG4920255.1"/>
    </source>
</evidence>